<keyword evidence="2" id="KW-0732">Signal</keyword>
<organism evidence="3 4">
    <name type="scientific">Limnohabitans curvus</name>
    <dbReference type="NCBI Taxonomy" id="323423"/>
    <lineage>
        <taxon>Bacteria</taxon>
        <taxon>Pseudomonadati</taxon>
        <taxon>Pseudomonadota</taxon>
        <taxon>Betaproteobacteria</taxon>
        <taxon>Burkholderiales</taxon>
        <taxon>Comamonadaceae</taxon>
        <taxon>Limnohabitans</taxon>
    </lineage>
</organism>
<dbReference type="RefSeq" id="WP_108402969.1">
    <property type="nucleotide sequence ID" value="NZ_NESP01000002.1"/>
</dbReference>
<dbReference type="AlphaFoldDB" id="A0A315EGL7"/>
<reference evidence="3 4" key="1">
    <citation type="submission" date="2017-04" db="EMBL/GenBank/DDBJ databases">
        <title>Unexpected and diverse lifestyles within the genus Limnohabitans.</title>
        <authorList>
            <person name="Kasalicky V."/>
            <person name="Mehrshad M."/>
            <person name="Andrei S.-A."/>
            <person name="Salcher M."/>
            <person name="Kratochvilova H."/>
            <person name="Simek K."/>
            <person name="Ghai R."/>
        </authorList>
    </citation>
    <scope>NUCLEOTIDE SEQUENCE [LARGE SCALE GENOMIC DNA]</scope>
    <source>
        <strain evidence="3 4">MWH-C5</strain>
    </source>
</reference>
<gene>
    <name evidence="3" type="ORF">B9Z44_14435</name>
</gene>
<feature type="compositionally biased region" description="Polar residues" evidence="1">
    <location>
        <begin position="262"/>
        <end position="271"/>
    </location>
</feature>
<comment type="caution">
    <text evidence="3">The sequence shown here is derived from an EMBL/GenBank/DDBJ whole genome shotgun (WGS) entry which is preliminary data.</text>
</comment>
<evidence type="ECO:0000313" key="4">
    <source>
        <dbReference type="Proteomes" id="UP000251341"/>
    </source>
</evidence>
<name>A0A315EGL7_9BURK</name>
<feature type="chain" id="PRO_5016265994" evidence="2">
    <location>
        <begin position="21"/>
        <end position="492"/>
    </location>
</feature>
<protein>
    <submittedName>
        <fullName evidence="3">Conjugal transfer protein TraH</fullName>
    </submittedName>
</protein>
<accession>A0A315EGL7</accession>
<sequence>MKLRHLAASIALATPLLANAGIMGDLNSMFMSNSTSSGKITTKDRVGMFGGSFSMRAPIKSVTIIAFDSPRINAGCGGVDLYGGSFSFINHQQLVDIFRKVAANAAGLAFKAAIKAISPSLDGLMTEFQTLMQNLNNLSKNTCQMAHLVVDKAERTISDAVGGAGSVGATQKSIFSDAMSGLQGYLSDANDYFKKAGEVNPKAGNSTVKAVIASGASNILGMAGLGNYDGTGDDATDPNSLNNRILISFLGYEVSGVPCITSNESGQQDSSPAGVGSTPGRIQCRGPATLTLDDMVKGGGTGSIRATTPLTLYRCANPSGAGVANGGFDPQICTQMQKANFNYQGIQGWVNQMLFGSVTSGTVDPASIVGKINSGQMFSFTTAQIQFMQQSGLPVIALLSKTSNPQYRVSMAERLGFYLSDCVAARFGEALYKSANSVEYGNSHILNDDAKRNIENLRKDYMDRQTACVKDNTVLKIAQELSTSATLNGNTK</sequence>
<keyword evidence="4" id="KW-1185">Reference proteome</keyword>
<feature type="signal peptide" evidence="2">
    <location>
        <begin position="1"/>
        <end position="20"/>
    </location>
</feature>
<dbReference type="EMBL" id="NESP01000002">
    <property type="protein sequence ID" value="PUE56441.1"/>
    <property type="molecule type" value="Genomic_DNA"/>
</dbReference>
<evidence type="ECO:0000313" key="3">
    <source>
        <dbReference type="EMBL" id="PUE56441.1"/>
    </source>
</evidence>
<evidence type="ECO:0000256" key="2">
    <source>
        <dbReference type="SAM" id="SignalP"/>
    </source>
</evidence>
<feature type="region of interest" description="Disordered" evidence="1">
    <location>
        <begin position="262"/>
        <end position="282"/>
    </location>
</feature>
<dbReference type="InterPro" id="IPR010927">
    <property type="entry name" value="T4SS_TraH"/>
</dbReference>
<evidence type="ECO:0000256" key="1">
    <source>
        <dbReference type="SAM" id="MobiDB-lite"/>
    </source>
</evidence>
<proteinExistence type="predicted"/>
<dbReference type="Proteomes" id="UP000251341">
    <property type="component" value="Unassembled WGS sequence"/>
</dbReference>
<dbReference type="Pfam" id="PF06122">
    <property type="entry name" value="TraH"/>
    <property type="match status" value="1"/>
</dbReference>